<feature type="binding site" evidence="17">
    <location>
        <begin position="85"/>
        <end position="86"/>
    </location>
    <ligand>
        <name>UDP-N-acetyl-alpha-D-glucosamine</name>
        <dbReference type="ChEBI" id="CHEBI:57705"/>
    </ligand>
</feature>
<dbReference type="InterPro" id="IPR005882">
    <property type="entry name" value="Bifunctional_GlmU"/>
</dbReference>
<comment type="similarity">
    <text evidence="2 17">In the N-terminal section; belongs to the N-acetylglucosamine-1-phosphate uridyltransferase family.</text>
</comment>
<feature type="binding site" evidence="17">
    <location>
        <position position="26"/>
    </location>
    <ligand>
        <name>UDP-N-acetyl-alpha-D-glucosamine</name>
        <dbReference type="ChEBI" id="CHEBI:57705"/>
    </ligand>
</feature>
<organism evidence="20 21">
    <name type="scientific">Candidatus Aquarickettsia rohweri</name>
    <dbReference type="NCBI Taxonomy" id="2602574"/>
    <lineage>
        <taxon>Bacteria</taxon>
        <taxon>Pseudomonadati</taxon>
        <taxon>Pseudomonadota</taxon>
        <taxon>Alphaproteobacteria</taxon>
        <taxon>Rickettsiales</taxon>
        <taxon>Candidatus Midichloriaceae</taxon>
        <taxon>Candidatus Aquarickettsia</taxon>
    </lineage>
</organism>
<dbReference type="Proteomes" id="UP000279470">
    <property type="component" value="Unassembled WGS sequence"/>
</dbReference>
<sequence>MQGKFKPTIIILSAGNGERMQSSIPKVLHEVSLKPIIEYVINLAAVVNADSLNIVINEELQNHQTFKDFAIKYKLKTILQKQRLGTGDAVKVACNNMTAINDLVLILYGDTPFVTENTIMNMYNEIDTGVDLCVVGFNAKNPDGYGRVISKDNNRVVEIIEDKDANNQQKQIGLCNSGIILAKKHIVEGFLNENHNMDYNSQKEFYLTDIVKYAVLSKKVCTYVVADESEVMGINDRVQLINAEYYNQKLIAKRLLNSGVTVINPESSYFANNIKVQNDVIIYPSVFIGKDTVINQGSVIKSFSHIEGVAIDKGVVIGPFARIRPNTKICNNSKIGNFVEIKNSILMDNVKADHLSYIGDATISDDVNIGAGTVFCNYDGENKHHSVIGEKVFIGSNTSIISPIKVDSKSMIAAGSVITKNIDKNDLAIARSKQVNLKNKSKIK</sequence>
<feature type="binding site" evidence="17">
    <location>
        <position position="368"/>
    </location>
    <ligand>
        <name>UDP-N-acetyl-alpha-D-glucosamine</name>
        <dbReference type="ChEBI" id="CHEBI:57705"/>
    </ligand>
</feature>
<name>A0A3R9XS88_9RICK</name>
<evidence type="ECO:0000256" key="5">
    <source>
        <dbReference type="ARBA" id="ARBA00022695"/>
    </source>
</evidence>
<dbReference type="GO" id="GO:0000287">
    <property type="term" value="F:magnesium ion binding"/>
    <property type="evidence" value="ECO:0007669"/>
    <property type="project" value="UniProtKB-UniRule"/>
</dbReference>
<feature type="binding site" evidence="17">
    <location>
        <position position="235"/>
    </location>
    <ligand>
        <name>Mg(2+)</name>
        <dbReference type="ChEBI" id="CHEBI:18420"/>
    </ligand>
</feature>
<evidence type="ECO:0000256" key="15">
    <source>
        <dbReference type="ARBA" id="ARBA00048493"/>
    </source>
</evidence>
<evidence type="ECO:0000256" key="3">
    <source>
        <dbReference type="ARBA" id="ARBA00022490"/>
    </source>
</evidence>
<comment type="catalytic activity">
    <reaction evidence="15 17">
        <text>N-acetyl-alpha-D-glucosamine 1-phosphate + UTP + H(+) = UDP-N-acetyl-alpha-D-glucosamine + diphosphate</text>
        <dbReference type="Rhea" id="RHEA:13509"/>
        <dbReference type="ChEBI" id="CHEBI:15378"/>
        <dbReference type="ChEBI" id="CHEBI:33019"/>
        <dbReference type="ChEBI" id="CHEBI:46398"/>
        <dbReference type="ChEBI" id="CHEBI:57705"/>
        <dbReference type="ChEBI" id="CHEBI:57776"/>
        <dbReference type="EC" id="2.7.7.23"/>
    </reaction>
</comment>
<dbReference type="SUPFAM" id="SSF53448">
    <property type="entry name" value="Nucleotide-diphospho-sugar transferases"/>
    <property type="match status" value="1"/>
</dbReference>
<keyword evidence="6 17" id="KW-0479">Metal-binding</keyword>
<dbReference type="InterPro" id="IPR011004">
    <property type="entry name" value="Trimer_LpxA-like_sf"/>
</dbReference>
<feature type="binding site" evidence="17">
    <location>
        <position position="342"/>
    </location>
    <ligand>
        <name>UDP-N-acetyl-alpha-D-glucosamine</name>
        <dbReference type="ChEBI" id="CHEBI:57705"/>
    </ligand>
</feature>
<feature type="binding site" evidence="17">
    <location>
        <position position="414"/>
    </location>
    <ligand>
        <name>acetyl-CoA</name>
        <dbReference type="ChEBI" id="CHEBI:57288"/>
    </ligand>
</feature>
<evidence type="ECO:0000256" key="8">
    <source>
        <dbReference type="ARBA" id="ARBA00022842"/>
    </source>
</evidence>
<gene>
    <name evidence="17 20" type="primary">glmU</name>
    <name evidence="20" type="ORF">EIC27_02660</name>
</gene>
<keyword evidence="9 17" id="KW-0133">Cell shape</keyword>
<dbReference type="GO" id="GO:0071555">
    <property type="term" value="P:cell wall organization"/>
    <property type="evidence" value="ECO:0007669"/>
    <property type="project" value="UniProtKB-KW"/>
</dbReference>
<dbReference type="GO" id="GO:0003977">
    <property type="term" value="F:UDP-N-acetylglucosamine diphosphorylase activity"/>
    <property type="evidence" value="ECO:0007669"/>
    <property type="project" value="UniProtKB-UniRule"/>
</dbReference>
<feature type="binding site" evidence="17">
    <location>
        <position position="161"/>
    </location>
    <ligand>
        <name>UDP-N-acetyl-alpha-D-glucosamine</name>
        <dbReference type="ChEBI" id="CHEBI:57705"/>
    </ligand>
</feature>
<keyword evidence="11 17" id="KW-0511">Multifunctional enzyme</keyword>
<dbReference type="GO" id="GO:0009245">
    <property type="term" value="P:lipid A biosynthetic process"/>
    <property type="evidence" value="ECO:0007669"/>
    <property type="project" value="UniProtKB-UniRule"/>
</dbReference>
<feature type="binding site" evidence="17">
    <location>
        <position position="110"/>
    </location>
    <ligand>
        <name>Mg(2+)</name>
        <dbReference type="ChEBI" id="CHEBI:18420"/>
    </ligand>
</feature>
<dbReference type="PANTHER" id="PTHR43584">
    <property type="entry name" value="NUCLEOTIDYL TRANSFERASE"/>
    <property type="match status" value="1"/>
</dbReference>
<dbReference type="UniPathway" id="UPA00113">
    <property type="reaction ID" value="UER00532"/>
</dbReference>
<feature type="region of interest" description="Linker" evidence="17">
    <location>
        <begin position="238"/>
        <end position="258"/>
    </location>
</feature>
<feature type="region of interest" description="Pyrophosphorylase" evidence="17">
    <location>
        <begin position="1"/>
        <end position="237"/>
    </location>
</feature>
<comment type="subunit">
    <text evidence="17">Homotrimer.</text>
</comment>
<keyword evidence="4 17" id="KW-0808">Transferase</keyword>
<dbReference type="InterPro" id="IPR050065">
    <property type="entry name" value="GlmU-like"/>
</dbReference>
<protein>
    <recommendedName>
        <fullName evidence="17">Bifunctional protein GlmU</fullName>
    </recommendedName>
    <domain>
        <recommendedName>
            <fullName evidence="17">UDP-N-acetylglucosamine pyrophosphorylase</fullName>
            <ecNumber evidence="17">2.7.7.23</ecNumber>
        </recommendedName>
        <alternativeName>
            <fullName evidence="17">N-acetylglucosamine-1-phosphate uridyltransferase</fullName>
        </alternativeName>
    </domain>
    <domain>
        <recommendedName>
            <fullName evidence="17">Glucosamine-1-phosphate N-acetyltransferase</fullName>
            <ecNumber evidence="17">2.3.1.157</ecNumber>
        </recommendedName>
    </domain>
</protein>
<feature type="domain" description="Mannose-1-phosphate guanyltransferase C-terminal" evidence="19">
    <location>
        <begin position="307"/>
        <end position="402"/>
    </location>
</feature>
<dbReference type="Gene3D" id="3.90.550.10">
    <property type="entry name" value="Spore Coat Polysaccharide Biosynthesis Protein SpsA, Chain A"/>
    <property type="match status" value="1"/>
</dbReference>
<comment type="pathway">
    <text evidence="17">Nucleotide-sugar biosynthesis; UDP-N-acetyl-alpha-D-glucosamine biosynthesis; N-acetyl-alpha-D-glucosamine 1-phosphate from alpha-D-glucosamine 6-phosphate (route II): step 2/2.</text>
</comment>
<evidence type="ECO:0000256" key="4">
    <source>
        <dbReference type="ARBA" id="ARBA00022679"/>
    </source>
</evidence>
<dbReference type="InterPro" id="IPR029044">
    <property type="entry name" value="Nucleotide-diphossugar_trans"/>
</dbReference>
<evidence type="ECO:0000256" key="11">
    <source>
        <dbReference type="ARBA" id="ARBA00023268"/>
    </source>
</evidence>
<keyword evidence="5 17" id="KW-0548">Nucleotidyltransferase</keyword>
<keyword evidence="3 17" id="KW-0963">Cytoplasm</keyword>
<accession>A0A3R9XS88</accession>
<feature type="binding site" evidence="17">
    <location>
        <position position="431"/>
    </location>
    <ligand>
        <name>acetyl-CoA</name>
        <dbReference type="ChEBI" id="CHEBI:57288"/>
    </ligand>
</feature>
<feature type="binding site" evidence="17">
    <location>
        <position position="371"/>
    </location>
    <ligand>
        <name>acetyl-CoA</name>
        <dbReference type="ChEBI" id="CHEBI:57288"/>
    </ligand>
</feature>
<comment type="similarity">
    <text evidence="1 17">In the C-terminal section; belongs to the transferase hexapeptide repeat family.</text>
</comment>
<dbReference type="SUPFAM" id="SSF51161">
    <property type="entry name" value="Trimeric LpxA-like enzymes"/>
    <property type="match status" value="1"/>
</dbReference>
<evidence type="ECO:0000256" key="9">
    <source>
        <dbReference type="ARBA" id="ARBA00022960"/>
    </source>
</evidence>
<dbReference type="AlphaFoldDB" id="A0A3R9XS88"/>
<feature type="domain" description="MobA-like NTP transferase" evidence="18">
    <location>
        <begin position="10"/>
        <end position="138"/>
    </location>
</feature>
<comment type="subcellular location">
    <subcellularLocation>
        <location evidence="17">Cytoplasm</location>
    </subcellularLocation>
</comment>
<feature type="binding site" evidence="17">
    <location>
        <position position="80"/>
    </location>
    <ligand>
        <name>UDP-N-acetyl-alpha-D-glucosamine</name>
        <dbReference type="ChEBI" id="CHEBI:57705"/>
    </ligand>
</feature>
<dbReference type="GO" id="GO:0006048">
    <property type="term" value="P:UDP-N-acetylglucosamine biosynthetic process"/>
    <property type="evidence" value="ECO:0007669"/>
    <property type="project" value="UniProtKB-UniPathway"/>
</dbReference>
<evidence type="ECO:0000256" key="6">
    <source>
        <dbReference type="ARBA" id="ARBA00022723"/>
    </source>
</evidence>
<evidence type="ECO:0000256" key="16">
    <source>
        <dbReference type="ARBA" id="ARBA00049628"/>
    </source>
</evidence>
<evidence type="ECO:0000256" key="12">
    <source>
        <dbReference type="ARBA" id="ARBA00023315"/>
    </source>
</evidence>
<feature type="binding site" evidence="17">
    <location>
        <position position="324"/>
    </location>
    <ligand>
        <name>UDP-N-acetyl-alpha-D-glucosamine</name>
        <dbReference type="ChEBI" id="CHEBI:57705"/>
    </ligand>
</feature>
<dbReference type="PANTHER" id="PTHR43584:SF3">
    <property type="entry name" value="BIFUNCTIONAL PROTEIN GLMU"/>
    <property type="match status" value="1"/>
</dbReference>
<dbReference type="GO" id="GO:0005737">
    <property type="term" value="C:cytoplasm"/>
    <property type="evidence" value="ECO:0007669"/>
    <property type="project" value="UniProtKB-SubCell"/>
</dbReference>
<dbReference type="EC" id="2.3.1.157" evidence="17"/>
<feature type="binding site" evidence="17">
    <location>
        <position position="396"/>
    </location>
    <ligand>
        <name>acetyl-CoA</name>
        <dbReference type="ChEBI" id="CHEBI:57288"/>
    </ligand>
</feature>
<evidence type="ECO:0000256" key="2">
    <source>
        <dbReference type="ARBA" id="ARBA00007947"/>
    </source>
</evidence>
<dbReference type="HAMAP" id="MF_01631">
    <property type="entry name" value="GlmU"/>
    <property type="match status" value="1"/>
</dbReference>
<comment type="catalytic activity">
    <reaction evidence="14 17">
        <text>alpha-D-glucosamine 1-phosphate + acetyl-CoA = N-acetyl-alpha-D-glucosamine 1-phosphate + CoA + H(+)</text>
        <dbReference type="Rhea" id="RHEA:13725"/>
        <dbReference type="ChEBI" id="CHEBI:15378"/>
        <dbReference type="ChEBI" id="CHEBI:57287"/>
        <dbReference type="ChEBI" id="CHEBI:57288"/>
        <dbReference type="ChEBI" id="CHEBI:57776"/>
        <dbReference type="ChEBI" id="CHEBI:58516"/>
        <dbReference type="EC" id="2.3.1.157"/>
    </reaction>
</comment>
<feature type="binding site" evidence="17">
    <location>
        <position position="176"/>
    </location>
    <ligand>
        <name>UDP-N-acetyl-alpha-D-glucosamine</name>
        <dbReference type="ChEBI" id="CHEBI:57705"/>
    </ligand>
</feature>
<dbReference type="RefSeq" id="WP_126044606.1">
    <property type="nucleotide sequence ID" value="NZ_RXFM01000027.1"/>
</dbReference>
<evidence type="ECO:0000259" key="18">
    <source>
        <dbReference type="Pfam" id="PF12804"/>
    </source>
</evidence>
<evidence type="ECO:0000256" key="14">
    <source>
        <dbReference type="ARBA" id="ARBA00048247"/>
    </source>
</evidence>
<keyword evidence="13 17" id="KW-0961">Cell wall biogenesis/degradation</keyword>
<dbReference type="PROSITE" id="PS00101">
    <property type="entry name" value="HEXAPEP_TRANSFERASES"/>
    <property type="match status" value="1"/>
</dbReference>
<evidence type="ECO:0000259" key="19">
    <source>
        <dbReference type="Pfam" id="PF25087"/>
    </source>
</evidence>
<comment type="pathway">
    <text evidence="17">Nucleotide-sugar biosynthesis; UDP-N-acetyl-alpha-D-glucosamine biosynthesis; UDP-N-acetyl-alpha-D-glucosamine from N-acetyl-alpha-D-glucosamine 1-phosphate: step 1/1.</text>
</comment>
<dbReference type="GO" id="GO:0016020">
    <property type="term" value="C:membrane"/>
    <property type="evidence" value="ECO:0007669"/>
    <property type="project" value="GOC"/>
</dbReference>
<feature type="binding site" evidence="17">
    <location>
        <begin position="108"/>
        <end position="110"/>
    </location>
    <ligand>
        <name>UDP-N-acetyl-alpha-D-glucosamine</name>
        <dbReference type="ChEBI" id="CHEBI:57705"/>
    </ligand>
</feature>
<dbReference type="Pfam" id="PF25087">
    <property type="entry name" value="GMPPB_C"/>
    <property type="match status" value="1"/>
</dbReference>
<evidence type="ECO:0000313" key="20">
    <source>
        <dbReference type="EMBL" id="RST68512.1"/>
    </source>
</evidence>
<comment type="function">
    <text evidence="16 17">Catalyzes the last two sequential reactions in the de novo biosynthetic pathway for UDP-N-acetylglucosamine (UDP-GlcNAc). The C-terminal domain catalyzes the transfer of acetyl group from acetyl coenzyme A to glucosamine-1-phosphate (GlcN-1-P) to produce N-acetylglucosamine-1-phosphate (GlcNAc-1-P), which is converted into UDP-GlcNAc by the transfer of uridine 5-monophosphate (from uridine 5-triphosphate), a reaction catalyzed by the N-terminal domain.</text>
</comment>
<dbReference type="GO" id="GO:0000902">
    <property type="term" value="P:cell morphogenesis"/>
    <property type="evidence" value="ECO:0007669"/>
    <property type="project" value="UniProtKB-UniRule"/>
</dbReference>
<keyword evidence="10 17" id="KW-0573">Peptidoglycan synthesis</keyword>
<proteinExistence type="inferred from homology"/>
<evidence type="ECO:0000313" key="21">
    <source>
        <dbReference type="Proteomes" id="UP000279470"/>
    </source>
</evidence>
<dbReference type="InterPro" id="IPR056729">
    <property type="entry name" value="GMPPB_C"/>
</dbReference>
<reference evidence="21" key="1">
    <citation type="submission" date="2018-11" db="EMBL/GenBank/DDBJ databases">
        <title>Phylogenetic, genomic, and biogeographic characterization of a novel and ubiquitous marine invertebrate-associated Rickettsiales parasite, Candidatus Marinoinvertebrata rohwerii, gen. nov., sp. nov.</title>
        <authorList>
            <person name="Klinges J.G."/>
            <person name="Rosales S.M."/>
            <person name="Mcminds R."/>
            <person name="Shaver E.C."/>
            <person name="Shantz A."/>
            <person name="Peters E.C."/>
            <person name="Burkepile D.E."/>
            <person name="Silliman B.R."/>
            <person name="Vega Thurber R.L."/>
        </authorList>
    </citation>
    <scope>NUCLEOTIDE SEQUENCE [LARGE SCALE GENOMIC DNA]</scope>
    <source>
        <strain evidence="21">a_cerv_44</strain>
    </source>
</reference>
<feature type="active site" description="Proton acceptor" evidence="17">
    <location>
        <position position="354"/>
    </location>
</feature>
<dbReference type="InterPro" id="IPR025877">
    <property type="entry name" value="MobA-like_NTP_Trfase"/>
</dbReference>
<feature type="region of interest" description="N-acetyltransferase" evidence="17">
    <location>
        <begin position="259"/>
        <end position="444"/>
    </location>
</feature>
<evidence type="ECO:0000256" key="1">
    <source>
        <dbReference type="ARBA" id="ARBA00007707"/>
    </source>
</evidence>
<feature type="binding site" evidence="17">
    <location>
        <position position="357"/>
    </location>
    <ligand>
        <name>UDP-N-acetyl-alpha-D-glucosamine</name>
        <dbReference type="ChEBI" id="CHEBI:57705"/>
    </ligand>
</feature>
<evidence type="ECO:0000256" key="13">
    <source>
        <dbReference type="ARBA" id="ARBA00023316"/>
    </source>
</evidence>
<dbReference type="UniPathway" id="UPA00973"/>
<dbReference type="EC" id="2.7.7.23" evidence="17"/>
<evidence type="ECO:0000256" key="7">
    <source>
        <dbReference type="ARBA" id="ARBA00022737"/>
    </source>
</evidence>
<feature type="binding site" evidence="17">
    <location>
        <position position="235"/>
    </location>
    <ligand>
        <name>UDP-N-acetyl-alpha-D-glucosamine</name>
        <dbReference type="ChEBI" id="CHEBI:57705"/>
    </ligand>
</feature>
<keyword evidence="8 17" id="KW-0460">Magnesium</keyword>
<comment type="cofactor">
    <cofactor evidence="17">
        <name>Mg(2+)</name>
        <dbReference type="ChEBI" id="CHEBI:18420"/>
    </cofactor>
    <text evidence="17">Binds 1 Mg(2+) ion per subunit.</text>
</comment>
<feature type="binding site" evidence="17">
    <location>
        <begin position="377"/>
        <end position="378"/>
    </location>
    <ligand>
        <name>acetyl-CoA</name>
        <dbReference type="ChEBI" id="CHEBI:57288"/>
    </ligand>
</feature>
<dbReference type="GO" id="GO:0008360">
    <property type="term" value="P:regulation of cell shape"/>
    <property type="evidence" value="ECO:0007669"/>
    <property type="project" value="UniProtKB-KW"/>
</dbReference>
<evidence type="ECO:0000256" key="10">
    <source>
        <dbReference type="ARBA" id="ARBA00022984"/>
    </source>
</evidence>
<dbReference type="CDD" id="cd02540">
    <property type="entry name" value="GT2_GlmU_N_bac"/>
    <property type="match status" value="1"/>
</dbReference>
<dbReference type="Pfam" id="PF12804">
    <property type="entry name" value="NTP_transf_3"/>
    <property type="match status" value="1"/>
</dbReference>
<dbReference type="Gene3D" id="2.160.10.10">
    <property type="entry name" value="Hexapeptide repeat proteins"/>
    <property type="match status" value="1"/>
</dbReference>
<comment type="caution">
    <text evidence="17">Lacks conserved residue(s) required for the propagation of feature annotation.</text>
</comment>
<comment type="caution">
    <text evidence="20">The sequence shown here is derived from an EMBL/GenBank/DDBJ whole genome shotgun (WGS) entry which is preliminary data.</text>
</comment>
<feature type="binding site" evidence="17">
    <location>
        <position position="146"/>
    </location>
    <ligand>
        <name>UDP-N-acetyl-alpha-D-glucosamine</name>
        <dbReference type="ChEBI" id="CHEBI:57705"/>
    </ligand>
</feature>
<dbReference type="InterPro" id="IPR018357">
    <property type="entry name" value="Hexapep_transf_CS"/>
</dbReference>
<keyword evidence="7 17" id="KW-0677">Repeat</keyword>
<dbReference type="OrthoDB" id="9775031at2"/>
<evidence type="ECO:0000256" key="17">
    <source>
        <dbReference type="HAMAP-Rule" id="MF_01631"/>
    </source>
</evidence>
<dbReference type="GO" id="GO:0009252">
    <property type="term" value="P:peptidoglycan biosynthetic process"/>
    <property type="evidence" value="ECO:0007669"/>
    <property type="project" value="UniProtKB-UniRule"/>
</dbReference>
<comment type="pathway">
    <text evidence="17">Bacterial outer membrane biogenesis; LPS lipid A biosynthesis.</text>
</comment>
<dbReference type="GO" id="GO:0019134">
    <property type="term" value="F:glucosamine-1-phosphate N-acetyltransferase activity"/>
    <property type="evidence" value="ECO:0007669"/>
    <property type="project" value="UniProtKB-UniRule"/>
</dbReference>
<keyword evidence="12 17" id="KW-0012">Acyltransferase</keyword>
<dbReference type="EMBL" id="RXFM01000027">
    <property type="protein sequence ID" value="RST68512.1"/>
    <property type="molecule type" value="Genomic_DNA"/>
</dbReference>
<dbReference type="NCBIfam" id="TIGR01173">
    <property type="entry name" value="glmU"/>
    <property type="match status" value="1"/>
</dbReference>
<keyword evidence="21" id="KW-1185">Reference proteome</keyword>